<organism evidence="3">
    <name type="scientific">Aureococcus anophagefferens</name>
    <name type="common">Harmful bloom alga</name>
    <dbReference type="NCBI Taxonomy" id="44056"/>
    <lineage>
        <taxon>Eukaryota</taxon>
        <taxon>Sar</taxon>
        <taxon>Stramenopiles</taxon>
        <taxon>Ochrophyta</taxon>
        <taxon>Pelagophyceae</taxon>
        <taxon>Pelagomonadales</taxon>
        <taxon>Pelagomonadaceae</taxon>
        <taxon>Aureococcus</taxon>
    </lineage>
</organism>
<dbReference type="KEGG" id="aaf:AURANDRAFT_67321"/>
<name>F0YKR6_AURAN</name>
<dbReference type="EMBL" id="GL833153">
    <property type="protein sequence ID" value="EGB04315.1"/>
    <property type="molecule type" value="Genomic_DNA"/>
</dbReference>
<protein>
    <submittedName>
        <fullName evidence="2">Uncharacterized protein</fullName>
    </submittedName>
</protein>
<proteinExistence type="predicted"/>
<gene>
    <name evidence="2" type="ORF">AURANDRAFT_67321</name>
</gene>
<dbReference type="Proteomes" id="UP000002729">
    <property type="component" value="Unassembled WGS sequence"/>
</dbReference>
<reference evidence="2 3" key="1">
    <citation type="journal article" date="2011" name="Proc. Natl. Acad. Sci. U.S.A.">
        <title>Niche of harmful alga Aureococcus anophagefferens revealed through ecogenomics.</title>
        <authorList>
            <person name="Gobler C.J."/>
            <person name="Berry D.L."/>
            <person name="Dyhrman S.T."/>
            <person name="Wilhelm S.W."/>
            <person name="Salamov A."/>
            <person name="Lobanov A.V."/>
            <person name="Zhang Y."/>
            <person name="Collier J.L."/>
            <person name="Wurch L.L."/>
            <person name="Kustka A.B."/>
            <person name="Dill B.D."/>
            <person name="Shah M."/>
            <person name="VerBerkmoes N.C."/>
            <person name="Kuo A."/>
            <person name="Terry A."/>
            <person name="Pangilinan J."/>
            <person name="Lindquist E.A."/>
            <person name="Lucas S."/>
            <person name="Paulsen I.T."/>
            <person name="Hattenrath-Lehmann T.K."/>
            <person name="Talmage S.C."/>
            <person name="Walker E.A."/>
            <person name="Koch F."/>
            <person name="Burson A.M."/>
            <person name="Marcoval M.A."/>
            <person name="Tang Y.Z."/>
            <person name="Lecleir G.R."/>
            <person name="Coyne K.J."/>
            <person name="Berg G.M."/>
            <person name="Bertrand E.M."/>
            <person name="Saito M.A."/>
            <person name="Gladyshev V.N."/>
            <person name="Grigoriev I.V."/>
        </authorList>
    </citation>
    <scope>NUCLEOTIDE SEQUENCE [LARGE SCALE GENOMIC DNA]</scope>
    <source>
        <strain evidence="3">CCMP 1984</strain>
    </source>
</reference>
<keyword evidence="3" id="KW-1185">Reference proteome</keyword>
<evidence type="ECO:0000256" key="1">
    <source>
        <dbReference type="SAM" id="MobiDB-lite"/>
    </source>
</evidence>
<dbReference type="InParanoid" id="F0YKR6"/>
<sequence length="198" mass="21889">MDKVVLMLSAILVKINEFTPSSKNPRSGSVTERGINSPAPIPTRWPPTGEYRNSTELLSDRVVSIVFAKVWLRHTPQEKDETIAIGPTGYRCRRALHLGHAPCHLAKQRRVPPLRSDPTFSFRGPEHAEPSVSDRWTIMLAAQGIRQDHLDTLPSFVRIGSLSLKSFCEALSVRPVLTSAAMRHNSSLCAGKMVVSAD</sequence>
<evidence type="ECO:0000313" key="2">
    <source>
        <dbReference type="EMBL" id="EGB04315.1"/>
    </source>
</evidence>
<accession>F0YKR6</accession>
<evidence type="ECO:0000313" key="3">
    <source>
        <dbReference type="Proteomes" id="UP000002729"/>
    </source>
</evidence>
<dbReference type="GeneID" id="20226187"/>
<dbReference type="AlphaFoldDB" id="F0YKR6"/>
<feature type="region of interest" description="Disordered" evidence="1">
    <location>
        <begin position="22"/>
        <end position="48"/>
    </location>
</feature>
<dbReference type="RefSeq" id="XP_009041025.1">
    <property type="nucleotide sequence ID" value="XM_009042777.1"/>
</dbReference>